<sequence length="117" mass="13145">MNILTPEERQKLLEDIQLQNTLGKETLGTSIRRLRLEMTGLDQETFAAMCKISTRALYQLESDKGNPTLNTLNGILRLFGMKMTLGSIRSAPIIPTETRTITKKRGTRPASKIRQNG</sequence>
<dbReference type="SMART" id="SM00530">
    <property type="entry name" value="HTH_XRE"/>
    <property type="match status" value="1"/>
</dbReference>
<dbReference type="EMBL" id="FNFD01000030">
    <property type="protein sequence ID" value="SDL77076.1"/>
    <property type="molecule type" value="Genomic_DNA"/>
</dbReference>
<dbReference type="Proteomes" id="UP000198706">
    <property type="component" value="Unassembled WGS sequence"/>
</dbReference>
<dbReference type="STRING" id="137658.SAMN05216186_13021"/>
<accession>A0A1G9MRY9</accession>
<dbReference type="Pfam" id="PF01381">
    <property type="entry name" value="HTH_3"/>
    <property type="match status" value="1"/>
</dbReference>
<name>A0A1G9MRY9_9PSED</name>
<evidence type="ECO:0000313" key="2">
    <source>
        <dbReference type="EMBL" id="SDL77076.1"/>
    </source>
</evidence>
<proteinExistence type="predicted"/>
<dbReference type="AlphaFoldDB" id="A0A1G9MRY9"/>
<evidence type="ECO:0000259" key="1">
    <source>
        <dbReference type="PROSITE" id="PS50943"/>
    </source>
</evidence>
<protein>
    <submittedName>
        <fullName evidence="2">Helix-turn-helix</fullName>
    </submittedName>
</protein>
<dbReference type="CDD" id="cd00093">
    <property type="entry name" value="HTH_XRE"/>
    <property type="match status" value="1"/>
</dbReference>
<dbReference type="SUPFAM" id="SSF47413">
    <property type="entry name" value="lambda repressor-like DNA-binding domains"/>
    <property type="match status" value="1"/>
</dbReference>
<keyword evidence="3" id="KW-1185">Reference proteome</keyword>
<organism evidence="2 3">
    <name type="scientific">Pseudomonas indica</name>
    <dbReference type="NCBI Taxonomy" id="137658"/>
    <lineage>
        <taxon>Bacteria</taxon>
        <taxon>Pseudomonadati</taxon>
        <taxon>Pseudomonadota</taxon>
        <taxon>Gammaproteobacteria</taxon>
        <taxon>Pseudomonadales</taxon>
        <taxon>Pseudomonadaceae</taxon>
        <taxon>Pseudomonas</taxon>
    </lineage>
</organism>
<dbReference type="InterPro" id="IPR010982">
    <property type="entry name" value="Lambda_DNA-bd_dom_sf"/>
</dbReference>
<dbReference type="PROSITE" id="PS50943">
    <property type="entry name" value="HTH_CROC1"/>
    <property type="match status" value="1"/>
</dbReference>
<evidence type="ECO:0000313" key="3">
    <source>
        <dbReference type="Proteomes" id="UP000198706"/>
    </source>
</evidence>
<dbReference type="RefSeq" id="WP_084339529.1">
    <property type="nucleotide sequence ID" value="NZ_FNFD01000030.1"/>
</dbReference>
<gene>
    <name evidence="2" type="ORF">SAMN05216186_13021</name>
</gene>
<dbReference type="InterPro" id="IPR001387">
    <property type="entry name" value="Cro/C1-type_HTH"/>
</dbReference>
<reference evidence="2 3" key="1">
    <citation type="submission" date="2016-10" db="EMBL/GenBank/DDBJ databases">
        <authorList>
            <person name="de Groot N.N."/>
        </authorList>
    </citation>
    <scope>NUCLEOTIDE SEQUENCE [LARGE SCALE GENOMIC DNA]</scope>
    <source>
        <strain evidence="2 3">JCM 21544</strain>
    </source>
</reference>
<dbReference type="Gene3D" id="1.10.260.40">
    <property type="entry name" value="lambda repressor-like DNA-binding domains"/>
    <property type="match status" value="1"/>
</dbReference>
<dbReference type="GO" id="GO:0003677">
    <property type="term" value="F:DNA binding"/>
    <property type="evidence" value="ECO:0007669"/>
    <property type="project" value="InterPro"/>
</dbReference>
<feature type="domain" description="HTH cro/C1-type" evidence="1">
    <location>
        <begin position="31"/>
        <end position="88"/>
    </location>
</feature>